<name>A0A9P4ICZ8_9PEZI</name>
<accession>A0A9P4ICZ8</accession>
<feature type="region of interest" description="Disordered" evidence="1">
    <location>
        <begin position="201"/>
        <end position="226"/>
    </location>
</feature>
<feature type="transmembrane region" description="Helical" evidence="2">
    <location>
        <begin position="65"/>
        <end position="89"/>
    </location>
</feature>
<evidence type="ECO:0000256" key="2">
    <source>
        <dbReference type="SAM" id="Phobius"/>
    </source>
</evidence>
<dbReference type="EMBL" id="ML978129">
    <property type="protein sequence ID" value="KAF2096739.1"/>
    <property type="molecule type" value="Genomic_DNA"/>
</dbReference>
<reference evidence="3" key="1">
    <citation type="journal article" date="2020" name="Stud. Mycol.">
        <title>101 Dothideomycetes genomes: a test case for predicting lifestyles and emergence of pathogens.</title>
        <authorList>
            <person name="Haridas S."/>
            <person name="Albert R."/>
            <person name="Binder M."/>
            <person name="Bloem J."/>
            <person name="Labutti K."/>
            <person name="Salamov A."/>
            <person name="Andreopoulos B."/>
            <person name="Baker S."/>
            <person name="Barry K."/>
            <person name="Bills G."/>
            <person name="Bluhm B."/>
            <person name="Cannon C."/>
            <person name="Castanera R."/>
            <person name="Culley D."/>
            <person name="Daum C."/>
            <person name="Ezra D."/>
            <person name="Gonzalez J."/>
            <person name="Henrissat B."/>
            <person name="Kuo A."/>
            <person name="Liang C."/>
            <person name="Lipzen A."/>
            <person name="Lutzoni F."/>
            <person name="Magnuson J."/>
            <person name="Mondo S."/>
            <person name="Nolan M."/>
            <person name="Ohm R."/>
            <person name="Pangilinan J."/>
            <person name="Park H.-J."/>
            <person name="Ramirez L."/>
            <person name="Alfaro M."/>
            <person name="Sun H."/>
            <person name="Tritt A."/>
            <person name="Yoshinaga Y."/>
            <person name="Zwiers L.-H."/>
            <person name="Turgeon B."/>
            <person name="Goodwin S."/>
            <person name="Spatafora J."/>
            <person name="Crous P."/>
            <person name="Grigoriev I."/>
        </authorList>
    </citation>
    <scope>NUCLEOTIDE SEQUENCE</scope>
    <source>
        <strain evidence="3">CBS 133067</strain>
    </source>
</reference>
<evidence type="ECO:0000313" key="3">
    <source>
        <dbReference type="EMBL" id="KAF2096739.1"/>
    </source>
</evidence>
<organism evidence="3 4">
    <name type="scientific">Rhizodiscina lignyota</name>
    <dbReference type="NCBI Taxonomy" id="1504668"/>
    <lineage>
        <taxon>Eukaryota</taxon>
        <taxon>Fungi</taxon>
        <taxon>Dikarya</taxon>
        <taxon>Ascomycota</taxon>
        <taxon>Pezizomycotina</taxon>
        <taxon>Dothideomycetes</taxon>
        <taxon>Pleosporomycetidae</taxon>
        <taxon>Aulographales</taxon>
        <taxon>Rhizodiscinaceae</taxon>
        <taxon>Rhizodiscina</taxon>
    </lineage>
</organism>
<feature type="transmembrane region" description="Helical" evidence="2">
    <location>
        <begin position="12"/>
        <end position="41"/>
    </location>
</feature>
<evidence type="ECO:0000313" key="4">
    <source>
        <dbReference type="Proteomes" id="UP000799772"/>
    </source>
</evidence>
<keyword evidence="2" id="KW-1133">Transmembrane helix</keyword>
<dbReference type="OrthoDB" id="5211263at2759"/>
<keyword evidence="2" id="KW-0472">Membrane</keyword>
<gene>
    <name evidence="3" type="ORF">NA57DRAFT_78335</name>
</gene>
<keyword evidence="2" id="KW-0812">Transmembrane</keyword>
<feature type="transmembrane region" description="Helical" evidence="2">
    <location>
        <begin position="130"/>
        <end position="153"/>
    </location>
</feature>
<comment type="caution">
    <text evidence="3">The sequence shown here is derived from an EMBL/GenBank/DDBJ whole genome shotgun (WGS) entry which is preliminary data.</text>
</comment>
<dbReference type="Proteomes" id="UP000799772">
    <property type="component" value="Unassembled WGS sequence"/>
</dbReference>
<keyword evidence="4" id="KW-1185">Reference proteome</keyword>
<dbReference type="AlphaFoldDB" id="A0A9P4ICZ8"/>
<proteinExistence type="predicted"/>
<feature type="transmembrane region" description="Helical" evidence="2">
    <location>
        <begin position="101"/>
        <end position="124"/>
    </location>
</feature>
<evidence type="ECO:0000256" key="1">
    <source>
        <dbReference type="SAM" id="MobiDB-lite"/>
    </source>
</evidence>
<protein>
    <submittedName>
        <fullName evidence="3">Uncharacterized protein</fullName>
    </submittedName>
</protein>
<sequence>MAKHDSPWLKRVLIPFWVLRLLFMLVLIGLYGFALAAVSALNDGDFDSHLNVDVDNGDFETAKRVAIGILAAFLFLLVVCFLLDIIAIVMFGRNSLRPKTFLIFNVLQTLLWTIMLVLAIIGAARVSGDGGFILTLIIFLLYLGLLIYASVVYHRDRKGRKYGYRQTKNPGQLESQSFINNQAPYNAPHVEPYRGVDNHSSGEYYNSAPQQPPTFYNPSTSPAPHQYQSYKGGDDTAQQYFGFRLSAFKTGTASTNIEDSCVYIYTHCTNCKLRHLDQTYFHDIVPMLSCLE</sequence>